<keyword evidence="10" id="KW-0443">Lipid metabolism</keyword>
<protein>
    <recommendedName>
        <fullName evidence="5">CDP-diacylglycerol--glycerol-3-phosphate 1-phosphatidyltransferase</fullName>
        <ecNumber evidence="5">2.7.8.5</ecNumber>
    </recommendedName>
</protein>
<feature type="region of interest" description="Disordered" evidence="16">
    <location>
        <begin position="127"/>
        <end position="149"/>
    </location>
</feature>
<keyword evidence="12" id="KW-0594">Phospholipid biosynthesis</keyword>
<keyword evidence="11 17" id="KW-0472">Membrane</keyword>
<dbReference type="InterPro" id="IPR050324">
    <property type="entry name" value="CDP-alcohol_PTase-I"/>
</dbReference>
<evidence type="ECO:0000256" key="17">
    <source>
        <dbReference type="SAM" id="Phobius"/>
    </source>
</evidence>
<evidence type="ECO:0000256" key="8">
    <source>
        <dbReference type="ARBA" id="ARBA00022692"/>
    </source>
</evidence>
<evidence type="ECO:0000256" key="5">
    <source>
        <dbReference type="ARBA" id="ARBA00013170"/>
    </source>
</evidence>
<evidence type="ECO:0000256" key="10">
    <source>
        <dbReference type="ARBA" id="ARBA00023098"/>
    </source>
</evidence>
<name>A0A9Q0FV98_9ROSI</name>
<evidence type="ECO:0000256" key="15">
    <source>
        <dbReference type="RuleBase" id="RU003750"/>
    </source>
</evidence>
<dbReference type="GO" id="GO:0045995">
    <property type="term" value="P:regulation of embryonic development"/>
    <property type="evidence" value="ECO:0007669"/>
    <property type="project" value="UniProtKB-ARBA"/>
</dbReference>
<comment type="catalytic activity">
    <reaction evidence="14">
        <text>a CDP-1,2-diacyl-sn-glycerol + sn-glycerol 3-phosphate = a 1,2-diacyl-sn-glycero-3-phospho-(1'-sn-glycero-3'-phosphate) + CMP + H(+)</text>
        <dbReference type="Rhea" id="RHEA:12593"/>
        <dbReference type="ChEBI" id="CHEBI:15378"/>
        <dbReference type="ChEBI" id="CHEBI:57597"/>
        <dbReference type="ChEBI" id="CHEBI:58332"/>
        <dbReference type="ChEBI" id="CHEBI:60110"/>
        <dbReference type="ChEBI" id="CHEBI:60377"/>
        <dbReference type="EC" id="2.7.8.5"/>
    </reaction>
</comment>
<evidence type="ECO:0000313" key="19">
    <source>
        <dbReference type="Proteomes" id="UP001141552"/>
    </source>
</evidence>
<evidence type="ECO:0000256" key="13">
    <source>
        <dbReference type="ARBA" id="ARBA00023264"/>
    </source>
</evidence>
<dbReference type="AlphaFoldDB" id="A0A9Q0FV98"/>
<keyword evidence="13" id="KW-1208">Phospholipid metabolism</keyword>
<accession>A0A9Q0FV98</accession>
<keyword evidence="8 17" id="KW-0812">Transmembrane</keyword>
<evidence type="ECO:0000256" key="16">
    <source>
        <dbReference type="SAM" id="MobiDB-lite"/>
    </source>
</evidence>
<evidence type="ECO:0000256" key="2">
    <source>
        <dbReference type="ARBA" id="ARBA00004141"/>
    </source>
</evidence>
<comment type="similarity">
    <text evidence="4 15">Belongs to the CDP-alcohol phosphatidyltransferase class-I family.</text>
</comment>
<dbReference type="FunFam" id="1.20.120.1760:FF:000008">
    <property type="entry name" value="CDP-diacylglycerol--glycerol-3-phosphate 3-phosphatidyltransferase 2"/>
    <property type="match status" value="1"/>
</dbReference>
<comment type="cofactor">
    <cofactor evidence="1">
        <name>Mn(2+)</name>
        <dbReference type="ChEBI" id="CHEBI:29035"/>
    </cofactor>
</comment>
<dbReference type="InterPro" id="IPR048254">
    <property type="entry name" value="CDP_ALCOHOL_P_TRANSF_CS"/>
</dbReference>
<dbReference type="EMBL" id="JAKUCV010003528">
    <property type="protein sequence ID" value="KAJ4838534.1"/>
    <property type="molecule type" value="Genomic_DNA"/>
</dbReference>
<keyword evidence="7 15" id="KW-0808">Transferase</keyword>
<evidence type="ECO:0000256" key="9">
    <source>
        <dbReference type="ARBA" id="ARBA00022989"/>
    </source>
</evidence>
<dbReference type="OrthoDB" id="10020554at2759"/>
<dbReference type="NCBIfam" id="TIGR00560">
    <property type="entry name" value="pgsA"/>
    <property type="match status" value="1"/>
</dbReference>
<evidence type="ECO:0000256" key="4">
    <source>
        <dbReference type="ARBA" id="ARBA00010441"/>
    </source>
</evidence>
<feature type="transmembrane region" description="Helical" evidence="17">
    <location>
        <begin position="357"/>
        <end position="381"/>
    </location>
</feature>
<dbReference type="PANTHER" id="PTHR14269">
    <property type="entry name" value="CDP-DIACYLGLYCEROL--GLYCEROL-3-PHOSPHATE 3-PHOSPHATIDYLTRANSFERASE-RELATED"/>
    <property type="match status" value="1"/>
</dbReference>
<dbReference type="GO" id="GO:0009941">
    <property type="term" value="C:chloroplast envelope"/>
    <property type="evidence" value="ECO:0007669"/>
    <property type="project" value="TreeGrafter"/>
</dbReference>
<feature type="region of interest" description="Disordered" evidence="16">
    <location>
        <begin position="167"/>
        <end position="190"/>
    </location>
</feature>
<feature type="region of interest" description="Disordered" evidence="16">
    <location>
        <begin position="100"/>
        <end position="119"/>
    </location>
</feature>
<feature type="compositionally biased region" description="Pro residues" evidence="16">
    <location>
        <begin position="173"/>
        <end position="185"/>
    </location>
</feature>
<evidence type="ECO:0000256" key="1">
    <source>
        <dbReference type="ARBA" id="ARBA00001936"/>
    </source>
</evidence>
<dbReference type="InterPro" id="IPR000462">
    <property type="entry name" value="CDP-OH_P_trans"/>
</dbReference>
<gene>
    <name evidence="18" type="ORF">Tsubulata_049378</name>
</gene>
<dbReference type="GO" id="GO:0030145">
    <property type="term" value="F:manganese ion binding"/>
    <property type="evidence" value="ECO:0007669"/>
    <property type="project" value="UniProtKB-ARBA"/>
</dbReference>
<dbReference type="Proteomes" id="UP001141552">
    <property type="component" value="Unassembled WGS sequence"/>
</dbReference>
<reference evidence="18" key="2">
    <citation type="journal article" date="2023" name="Plants (Basel)">
        <title>Annotation of the Turnera subulata (Passifloraceae) Draft Genome Reveals the S-Locus Evolved after the Divergence of Turneroideae from Passifloroideae in a Stepwise Manner.</title>
        <authorList>
            <person name="Henning P.M."/>
            <person name="Roalson E.H."/>
            <person name="Mir W."/>
            <person name="McCubbin A.G."/>
            <person name="Shore J.S."/>
        </authorList>
    </citation>
    <scope>NUCLEOTIDE SEQUENCE</scope>
    <source>
        <strain evidence="18">F60SS</strain>
    </source>
</reference>
<evidence type="ECO:0000256" key="6">
    <source>
        <dbReference type="ARBA" id="ARBA00022516"/>
    </source>
</evidence>
<proteinExistence type="inferred from homology"/>
<dbReference type="EC" id="2.7.8.5" evidence="5"/>
<dbReference type="GO" id="GO:0006655">
    <property type="term" value="P:phosphatidylglycerol biosynthetic process"/>
    <property type="evidence" value="ECO:0007669"/>
    <property type="project" value="UniProtKB-ARBA"/>
</dbReference>
<dbReference type="InterPro" id="IPR043130">
    <property type="entry name" value="CDP-OH_PTrfase_TM_dom"/>
</dbReference>
<dbReference type="Pfam" id="PF01066">
    <property type="entry name" value="CDP-OH_P_transf"/>
    <property type="match status" value="1"/>
</dbReference>
<keyword evidence="6" id="KW-0444">Lipid biosynthesis</keyword>
<feature type="compositionally biased region" description="Low complexity" evidence="16">
    <location>
        <begin position="103"/>
        <end position="119"/>
    </location>
</feature>
<dbReference type="PANTHER" id="PTHR14269:SF62">
    <property type="entry name" value="CDP-DIACYLGLYCEROL--GLYCEROL-3-PHOSPHATE 3-PHOSPHATIDYLTRANSFERASE 1, CHLOROPLASTIC"/>
    <property type="match status" value="1"/>
</dbReference>
<comment type="caution">
    <text evidence="18">The sequence shown here is derived from an EMBL/GenBank/DDBJ whole genome shotgun (WGS) entry which is preliminary data.</text>
</comment>
<dbReference type="PROSITE" id="PS00379">
    <property type="entry name" value="CDP_ALCOHOL_P_TRANSF"/>
    <property type="match status" value="1"/>
</dbReference>
<dbReference type="GO" id="GO:0016020">
    <property type="term" value="C:membrane"/>
    <property type="evidence" value="ECO:0007669"/>
    <property type="project" value="UniProtKB-SubCell"/>
</dbReference>
<comment type="subcellular location">
    <subcellularLocation>
        <location evidence="2">Membrane</location>
        <topology evidence="2">Multi-pass membrane protein</topology>
    </subcellularLocation>
</comment>
<evidence type="ECO:0000256" key="11">
    <source>
        <dbReference type="ARBA" id="ARBA00023136"/>
    </source>
</evidence>
<dbReference type="InterPro" id="IPR004570">
    <property type="entry name" value="Phosphatidylglycerol_P_synth"/>
</dbReference>
<keyword evidence="19" id="KW-1185">Reference proteome</keyword>
<dbReference type="Gene3D" id="1.20.120.1760">
    <property type="match status" value="1"/>
</dbReference>
<evidence type="ECO:0000256" key="3">
    <source>
        <dbReference type="ARBA" id="ARBA00005042"/>
    </source>
</evidence>
<sequence length="390" mass="41405">MPATTTTTLKRGMATAALYTKPSIPAQTWAHTRTRTCTFTITTTSTTTRRQVVVVVVVVVALRRGSDERVSEWDLSLGGLTASNGGTRIPFPAFLFSPPPSPSSSSFPSSTSSSSSSSSSLSLRIFSTSTRSGSDPSPPSGSGVVAGMGSENKVVDGGVDWYQNDHLKTAQNQPPPPSSSSPSPLPNHHHHSNKLLTLPTVLTLLRVAAVPLLVSTFYVDSWWGRTATTSIFIAAAITDWLDGYLARKMRLGSAFGAFLDPVADKLMVAATLILLCSKPLEVGVLGQVPWLMTVPTIAIIGREITMSAVREWAASQSSKLLEAVAVNNLGKWKTATQMTALTILLATRDSSVGGPGLLVASGVVFLYISAGLSVWSLAVYMSKIWKVLLR</sequence>
<comment type="pathway">
    <text evidence="3">Phospholipid metabolism; phosphatidylglycerol biosynthesis; phosphatidylglycerol from CDP-diacylglycerol: step 1/2.</text>
</comment>
<organism evidence="18 19">
    <name type="scientific">Turnera subulata</name>
    <dbReference type="NCBI Taxonomy" id="218843"/>
    <lineage>
        <taxon>Eukaryota</taxon>
        <taxon>Viridiplantae</taxon>
        <taxon>Streptophyta</taxon>
        <taxon>Embryophyta</taxon>
        <taxon>Tracheophyta</taxon>
        <taxon>Spermatophyta</taxon>
        <taxon>Magnoliopsida</taxon>
        <taxon>eudicotyledons</taxon>
        <taxon>Gunneridae</taxon>
        <taxon>Pentapetalae</taxon>
        <taxon>rosids</taxon>
        <taxon>fabids</taxon>
        <taxon>Malpighiales</taxon>
        <taxon>Passifloraceae</taxon>
        <taxon>Turnera</taxon>
    </lineage>
</organism>
<evidence type="ECO:0000313" key="18">
    <source>
        <dbReference type="EMBL" id="KAJ4838534.1"/>
    </source>
</evidence>
<evidence type="ECO:0000256" key="7">
    <source>
        <dbReference type="ARBA" id="ARBA00022679"/>
    </source>
</evidence>
<evidence type="ECO:0000256" key="14">
    <source>
        <dbReference type="ARBA" id="ARBA00048586"/>
    </source>
</evidence>
<reference evidence="18" key="1">
    <citation type="submission" date="2022-02" db="EMBL/GenBank/DDBJ databases">
        <authorList>
            <person name="Henning P.M."/>
            <person name="McCubbin A.G."/>
            <person name="Shore J.S."/>
        </authorList>
    </citation>
    <scope>NUCLEOTIDE SEQUENCE</scope>
    <source>
        <strain evidence="18">F60SS</strain>
        <tissue evidence="18">Leaves</tissue>
    </source>
</reference>
<dbReference type="GO" id="GO:0008444">
    <property type="term" value="F:CDP-diacylglycerol-glycerol-3-phosphate 3-phosphatidyltransferase activity"/>
    <property type="evidence" value="ECO:0007669"/>
    <property type="project" value="UniProtKB-EC"/>
</dbReference>
<keyword evidence="9 17" id="KW-1133">Transmembrane helix</keyword>
<evidence type="ECO:0000256" key="12">
    <source>
        <dbReference type="ARBA" id="ARBA00023209"/>
    </source>
</evidence>